<dbReference type="InterPro" id="IPR050086">
    <property type="entry name" value="MetN_ABC_transporter-like"/>
</dbReference>
<keyword evidence="3" id="KW-0813">Transport</keyword>
<dbReference type="InterPro" id="IPR027417">
    <property type="entry name" value="P-loop_NTPase"/>
</dbReference>
<dbReference type="SMART" id="SM00382">
    <property type="entry name" value="AAA"/>
    <property type="match status" value="1"/>
</dbReference>
<feature type="domain" description="ABC transporter" evidence="9">
    <location>
        <begin position="10"/>
        <end position="244"/>
    </location>
</feature>
<protein>
    <submittedName>
        <fullName evidence="10">Amino acid ABC transporter ATP-binding protein</fullName>
    </submittedName>
</protein>
<dbReference type="GO" id="GO:0005524">
    <property type="term" value="F:ATP binding"/>
    <property type="evidence" value="ECO:0007669"/>
    <property type="project" value="UniProtKB-KW"/>
</dbReference>
<accession>A0A545AV10</accession>
<gene>
    <name evidence="10" type="ORF">FL583_10920</name>
</gene>
<keyword evidence="11" id="KW-1185">Reference proteome</keyword>
<keyword evidence="6 10" id="KW-0067">ATP-binding</keyword>
<dbReference type="GO" id="GO:0016887">
    <property type="term" value="F:ATP hydrolysis activity"/>
    <property type="evidence" value="ECO:0007669"/>
    <property type="project" value="InterPro"/>
</dbReference>
<dbReference type="InterPro" id="IPR030679">
    <property type="entry name" value="ABC_ATPase_HisP-typ"/>
</dbReference>
<dbReference type="InParanoid" id="A0A545AV10"/>
<evidence type="ECO:0000256" key="4">
    <source>
        <dbReference type="ARBA" id="ARBA00022475"/>
    </source>
</evidence>
<evidence type="ECO:0000256" key="7">
    <source>
        <dbReference type="ARBA" id="ARBA00022970"/>
    </source>
</evidence>
<dbReference type="InterPro" id="IPR017871">
    <property type="entry name" value="ABC_transporter-like_CS"/>
</dbReference>
<dbReference type="InterPro" id="IPR003439">
    <property type="entry name" value="ABC_transporter-like_ATP-bd"/>
</dbReference>
<dbReference type="InterPro" id="IPR003593">
    <property type="entry name" value="AAA+_ATPase"/>
</dbReference>
<dbReference type="PANTHER" id="PTHR43166:SF9">
    <property type="entry name" value="GLUTAMATE_ASPARTATE IMPORT ATP-BINDING PROTEIN GLTL"/>
    <property type="match status" value="1"/>
</dbReference>
<dbReference type="SUPFAM" id="SSF52540">
    <property type="entry name" value="P-loop containing nucleoside triphosphate hydrolases"/>
    <property type="match status" value="1"/>
</dbReference>
<evidence type="ECO:0000313" key="11">
    <source>
        <dbReference type="Proteomes" id="UP000317982"/>
    </source>
</evidence>
<comment type="similarity">
    <text evidence="2">Belongs to the ABC transporter superfamily.</text>
</comment>
<comment type="subcellular location">
    <subcellularLocation>
        <location evidence="1">Cell membrane</location>
        <topology evidence="1">Peripheral membrane protein</topology>
    </subcellularLocation>
</comment>
<dbReference type="EMBL" id="VIRS01000006">
    <property type="protein sequence ID" value="TQS45166.1"/>
    <property type="molecule type" value="Genomic_DNA"/>
</dbReference>
<reference evidence="10 11" key="1">
    <citation type="submission" date="2019-07" db="EMBL/GenBank/DDBJ databases">
        <title>Cryptosporangium phraense sp. nov., isolated from plant litter.</title>
        <authorList>
            <person name="Suriyachadkun C."/>
        </authorList>
    </citation>
    <scope>NUCLEOTIDE SEQUENCE [LARGE SCALE GENOMIC DNA]</scope>
    <source>
        <strain evidence="10 11">A-T 5661</strain>
    </source>
</reference>
<dbReference type="PANTHER" id="PTHR43166">
    <property type="entry name" value="AMINO ACID IMPORT ATP-BINDING PROTEIN"/>
    <property type="match status" value="1"/>
</dbReference>
<keyword evidence="8" id="KW-0472">Membrane</keyword>
<dbReference type="Pfam" id="PF00005">
    <property type="entry name" value="ABC_tran"/>
    <property type="match status" value="1"/>
</dbReference>
<dbReference type="CDD" id="cd03262">
    <property type="entry name" value="ABC_HisP_GlnQ"/>
    <property type="match status" value="1"/>
</dbReference>
<dbReference type="Proteomes" id="UP000317982">
    <property type="component" value="Unassembled WGS sequence"/>
</dbReference>
<keyword evidence="7" id="KW-0029">Amino-acid transport</keyword>
<sequence>MPGWCGVTVLRFENVRKVFGPHVVLDDVSLDVPAHSVTVLIGASGSGKSTLLRCANLLETVDDGAIFLSGREITDPRVNVDEVRQKIGVVFQAYNLFPHLSVLDNITLAPRRVHGVARREAEDRALALLDRLGLRGKAADYPDRLSGGQQQRVAIVRALATDPTLLLLDEITAALDPELVGEVLNVVASLKDDGMTMVIATHEMGFAREVADQVCFLADGRVLERGSSTQLFGEPQEERTQQFLRRVSARS</sequence>
<evidence type="ECO:0000256" key="3">
    <source>
        <dbReference type="ARBA" id="ARBA00022448"/>
    </source>
</evidence>
<keyword evidence="4" id="KW-1003">Cell membrane</keyword>
<dbReference type="PROSITE" id="PS50893">
    <property type="entry name" value="ABC_TRANSPORTER_2"/>
    <property type="match status" value="1"/>
</dbReference>
<evidence type="ECO:0000256" key="5">
    <source>
        <dbReference type="ARBA" id="ARBA00022741"/>
    </source>
</evidence>
<dbReference type="GO" id="GO:0015424">
    <property type="term" value="F:ABC-type amino acid transporter activity"/>
    <property type="evidence" value="ECO:0007669"/>
    <property type="project" value="InterPro"/>
</dbReference>
<dbReference type="GO" id="GO:0005886">
    <property type="term" value="C:plasma membrane"/>
    <property type="evidence" value="ECO:0007669"/>
    <property type="project" value="UniProtKB-SubCell"/>
</dbReference>
<dbReference type="Gene3D" id="3.40.50.300">
    <property type="entry name" value="P-loop containing nucleotide triphosphate hydrolases"/>
    <property type="match status" value="1"/>
</dbReference>
<dbReference type="RefSeq" id="WP_142704616.1">
    <property type="nucleotide sequence ID" value="NZ_VIRS01000006.1"/>
</dbReference>
<dbReference type="AlphaFoldDB" id="A0A545AV10"/>
<dbReference type="PROSITE" id="PS00211">
    <property type="entry name" value="ABC_TRANSPORTER_1"/>
    <property type="match status" value="1"/>
</dbReference>
<dbReference type="OrthoDB" id="4283894at2"/>
<evidence type="ECO:0000256" key="2">
    <source>
        <dbReference type="ARBA" id="ARBA00005417"/>
    </source>
</evidence>
<dbReference type="PIRSF" id="PIRSF039085">
    <property type="entry name" value="ABC_ATPase_HisP"/>
    <property type="match status" value="1"/>
</dbReference>
<organism evidence="10 11">
    <name type="scientific">Cryptosporangium phraense</name>
    <dbReference type="NCBI Taxonomy" id="2593070"/>
    <lineage>
        <taxon>Bacteria</taxon>
        <taxon>Bacillati</taxon>
        <taxon>Actinomycetota</taxon>
        <taxon>Actinomycetes</taxon>
        <taxon>Cryptosporangiales</taxon>
        <taxon>Cryptosporangiaceae</taxon>
        <taxon>Cryptosporangium</taxon>
    </lineage>
</organism>
<comment type="caution">
    <text evidence="10">The sequence shown here is derived from an EMBL/GenBank/DDBJ whole genome shotgun (WGS) entry which is preliminary data.</text>
</comment>
<name>A0A545AV10_9ACTN</name>
<keyword evidence="5" id="KW-0547">Nucleotide-binding</keyword>
<proteinExistence type="inferred from homology"/>
<evidence type="ECO:0000256" key="1">
    <source>
        <dbReference type="ARBA" id="ARBA00004202"/>
    </source>
</evidence>
<evidence type="ECO:0000313" key="10">
    <source>
        <dbReference type="EMBL" id="TQS45166.1"/>
    </source>
</evidence>
<evidence type="ECO:0000259" key="9">
    <source>
        <dbReference type="PROSITE" id="PS50893"/>
    </source>
</evidence>
<evidence type="ECO:0000256" key="6">
    <source>
        <dbReference type="ARBA" id="ARBA00022840"/>
    </source>
</evidence>
<evidence type="ECO:0000256" key="8">
    <source>
        <dbReference type="ARBA" id="ARBA00023136"/>
    </source>
</evidence>